<protein>
    <submittedName>
        <fullName evidence="3">RelB antitoxin</fullName>
    </submittedName>
</protein>
<dbReference type="Pfam" id="PF04221">
    <property type="entry name" value="RelB"/>
    <property type="match status" value="1"/>
</dbReference>
<evidence type="ECO:0000256" key="1">
    <source>
        <dbReference type="ARBA" id="ARBA00010562"/>
    </source>
</evidence>
<reference evidence="3" key="2">
    <citation type="journal article" date="2014" name="ISME J.">
        <title>Microbial stratification in low pH oxic and suboxic macroscopic growths along an acid mine drainage.</title>
        <authorList>
            <person name="Mendez-Garcia C."/>
            <person name="Mesa V."/>
            <person name="Sprenger R.R."/>
            <person name="Richter M."/>
            <person name="Diez M.S."/>
            <person name="Solano J."/>
            <person name="Bargiela R."/>
            <person name="Golyshina O.V."/>
            <person name="Manteca A."/>
            <person name="Ramos J.L."/>
            <person name="Gallego J.R."/>
            <person name="Llorente I."/>
            <person name="Martins Dos Santos V.A."/>
            <person name="Jensen O.N."/>
            <person name="Pelaez A.I."/>
            <person name="Sanchez J."/>
            <person name="Ferrer M."/>
        </authorList>
    </citation>
    <scope>NUCLEOTIDE SEQUENCE</scope>
</reference>
<proteinExistence type="inferred from homology"/>
<dbReference type="InterPro" id="IPR013321">
    <property type="entry name" value="Arc_rbn_hlx_hlx"/>
</dbReference>
<gene>
    <name evidence="3" type="ORF">B1B_18300</name>
</gene>
<dbReference type="InterPro" id="IPR007337">
    <property type="entry name" value="RelB/DinJ"/>
</dbReference>
<accession>T0Y6E0</accession>
<dbReference type="AlphaFoldDB" id="T0Y6E0"/>
<reference evidence="3" key="1">
    <citation type="submission" date="2013-08" db="EMBL/GenBank/DDBJ databases">
        <authorList>
            <person name="Mendez C."/>
            <person name="Richter M."/>
            <person name="Ferrer M."/>
            <person name="Sanchez J."/>
        </authorList>
    </citation>
    <scope>NUCLEOTIDE SEQUENCE</scope>
</reference>
<dbReference type="Gene3D" id="1.10.1220.10">
    <property type="entry name" value="Met repressor-like"/>
    <property type="match status" value="1"/>
</dbReference>
<evidence type="ECO:0000256" key="2">
    <source>
        <dbReference type="ARBA" id="ARBA00022649"/>
    </source>
</evidence>
<dbReference type="PANTHER" id="PTHR38781:SF1">
    <property type="entry name" value="ANTITOXIN DINJ-RELATED"/>
    <property type="match status" value="1"/>
</dbReference>
<dbReference type="EMBL" id="AUZY01012248">
    <property type="protein sequence ID" value="EQD30706.1"/>
    <property type="molecule type" value="Genomic_DNA"/>
</dbReference>
<sequence length="114" mass="12372">MADVAFSSPPMLSDKVWATMWLNKGGHAMSDNAVVRARIDEHIKEEASAVLASMGLTVSDAFRLLLTRVAKEKALPFEPLIPNAETIAAVKQARRNNLQTVTLDELQAVLDADG</sequence>
<dbReference type="NCBIfam" id="TIGR02384">
    <property type="entry name" value="RelB_DinJ"/>
    <property type="match status" value="1"/>
</dbReference>
<dbReference type="GO" id="GO:0006355">
    <property type="term" value="P:regulation of DNA-templated transcription"/>
    <property type="evidence" value="ECO:0007669"/>
    <property type="project" value="InterPro"/>
</dbReference>
<keyword evidence="2" id="KW-1277">Toxin-antitoxin system</keyword>
<comment type="caution">
    <text evidence="3">The sequence shown here is derived from an EMBL/GenBank/DDBJ whole genome shotgun (WGS) entry which is preliminary data.</text>
</comment>
<dbReference type="GO" id="GO:0006351">
    <property type="term" value="P:DNA-templated transcription"/>
    <property type="evidence" value="ECO:0007669"/>
    <property type="project" value="TreeGrafter"/>
</dbReference>
<organism evidence="3">
    <name type="scientific">mine drainage metagenome</name>
    <dbReference type="NCBI Taxonomy" id="410659"/>
    <lineage>
        <taxon>unclassified sequences</taxon>
        <taxon>metagenomes</taxon>
        <taxon>ecological metagenomes</taxon>
    </lineage>
</organism>
<comment type="similarity">
    <text evidence="1">Belongs to the RelB/DinJ antitoxin family.</text>
</comment>
<dbReference type="PANTHER" id="PTHR38781">
    <property type="entry name" value="ANTITOXIN DINJ-RELATED"/>
    <property type="match status" value="1"/>
</dbReference>
<name>T0Y6E0_9ZZZZ</name>
<evidence type="ECO:0000313" key="3">
    <source>
        <dbReference type="EMBL" id="EQD30706.1"/>
    </source>
</evidence>